<reference evidence="2" key="2">
    <citation type="journal article" date="2023" name="Science">
        <title>Genomic signatures of disease resistance in endangered staghorn corals.</title>
        <authorList>
            <person name="Vollmer S.V."/>
            <person name="Selwyn J.D."/>
            <person name="Despard B.A."/>
            <person name="Roesel C.L."/>
        </authorList>
    </citation>
    <scope>NUCLEOTIDE SEQUENCE</scope>
    <source>
        <strain evidence="2">K2</strain>
    </source>
</reference>
<proteinExistence type="predicted"/>
<sequence>MNFYSSICEDTHKHDGGDDTTDDENDEKTQLSSQPSLQISPKAIAIAHSLAKTPLSQILPISSQLHSPLFQPPLLRQAQQEDSNDLAENKLISPSDGMNKVFCAILSSPGEILGQAVTFTIPGNNSKVYLVRFVVGQDYREDYPSSCPPDEQEVFLDNYSINNTTGASSAPVRKTATPKTKANYESFSVTTQFSPSVSIASLLEAGKLVKPVAKNKQVLTFEQFDIASKKWTDAVEVECTTDSEKFPSGGFRDAYHCMLTSKSANLNIGNHWVAKMTSLKKQFEQPATVEEFVPGHFVELINNDGKRTKLPEQADDELIDLLDKAECLVHYT</sequence>
<evidence type="ECO:0000313" key="2">
    <source>
        <dbReference type="EMBL" id="KAK2549089.1"/>
    </source>
</evidence>
<evidence type="ECO:0000256" key="1">
    <source>
        <dbReference type="SAM" id="MobiDB-lite"/>
    </source>
</evidence>
<dbReference type="AlphaFoldDB" id="A0AAD9PU07"/>
<accession>A0AAD9PU07</accession>
<organism evidence="2 3">
    <name type="scientific">Acropora cervicornis</name>
    <name type="common">Staghorn coral</name>
    <dbReference type="NCBI Taxonomy" id="6130"/>
    <lineage>
        <taxon>Eukaryota</taxon>
        <taxon>Metazoa</taxon>
        <taxon>Cnidaria</taxon>
        <taxon>Anthozoa</taxon>
        <taxon>Hexacorallia</taxon>
        <taxon>Scleractinia</taxon>
        <taxon>Astrocoeniina</taxon>
        <taxon>Acroporidae</taxon>
        <taxon>Acropora</taxon>
    </lineage>
</organism>
<dbReference type="Proteomes" id="UP001249851">
    <property type="component" value="Unassembled WGS sequence"/>
</dbReference>
<dbReference type="EMBL" id="JARQWQ010000131">
    <property type="protein sequence ID" value="KAK2549089.1"/>
    <property type="molecule type" value="Genomic_DNA"/>
</dbReference>
<name>A0AAD9PU07_ACRCE</name>
<evidence type="ECO:0000313" key="3">
    <source>
        <dbReference type="Proteomes" id="UP001249851"/>
    </source>
</evidence>
<gene>
    <name evidence="2" type="ORF">P5673_030458</name>
</gene>
<keyword evidence="3" id="KW-1185">Reference proteome</keyword>
<feature type="region of interest" description="Disordered" evidence="1">
    <location>
        <begin position="1"/>
        <end position="35"/>
    </location>
</feature>
<dbReference type="Gene3D" id="3.30.200.20">
    <property type="entry name" value="Phosphorylase Kinase, domain 1"/>
    <property type="match status" value="1"/>
</dbReference>
<comment type="caution">
    <text evidence="2">The sequence shown here is derived from an EMBL/GenBank/DDBJ whole genome shotgun (WGS) entry which is preliminary data.</text>
</comment>
<reference evidence="2" key="1">
    <citation type="journal article" date="2023" name="G3 (Bethesda)">
        <title>Whole genome assembly and annotation of the endangered Caribbean coral Acropora cervicornis.</title>
        <authorList>
            <person name="Selwyn J.D."/>
            <person name="Vollmer S.V."/>
        </authorList>
    </citation>
    <scope>NUCLEOTIDE SEQUENCE</scope>
    <source>
        <strain evidence="2">K2</strain>
    </source>
</reference>
<protein>
    <submittedName>
        <fullName evidence="2">Uncharacterized protein</fullName>
    </submittedName>
</protein>